<gene>
    <name evidence="1" type="ORF">CSB93_4821</name>
</gene>
<dbReference type="Proteomes" id="UP000238390">
    <property type="component" value="Chromosome"/>
</dbReference>
<protein>
    <submittedName>
        <fullName evidence="1">Uncharacterized protein</fullName>
    </submittedName>
</protein>
<accession>A0A2R3IRC1</accession>
<dbReference type="EMBL" id="CP027169">
    <property type="protein sequence ID" value="AVK04460.1"/>
    <property type="molecule type" value="Genomic_DNA"/>
</dbReference>
<sequence length="65" mass="7314">MSFLSAAFKSDVNKRFSFCSCKISYLHLSWWFDFPSELSSLRAIAKQAAQLFLPLCNGVAHDGPQ</sequence>
<keyword evidence="2" id="KW-1185">Reference proteome</keyword>
<organism evidence="1 2">
    <name type="scientific">Pseudomonas paraeruginosa</name>
    <dbReference type="NCBI Taxonomy" id="2994495"/>
    <lineage>
        <taxon>Bacteria</taxon>
        <taxon>Pseudomonadati</taxon>
        <taxon>Pseudomonadota</taxon>
        <taxon>Gammaproteobacteria</taxon>
        <taxon>Pseudomonadales</taxon>
        <taxon>Pseudomonadaceae</taxon>
        <taxon>Pseudomonas</taxon>
    </lineage>
</organism>
<proteinExistence type="predicted"/>
<dbReference type="AlphaFoldDB" id="A0A2R3IRC1"/>
<evidence type="ECO:0000313" key="2">
    <source>
        <dbReference type="Proteomes" id="UP000238390"/>
    </source>
</evidence>
<evidence type="ECO:0000313" key="1">
    <source>
        <dbReference type="EMBL" id="AVK04460.1"/>
    </source>
</evidence>
<reference evidence="1 2" key="1">
    <citation type="submission" date="2018-02" db="EMBL/GenBank/DDBJ databases">
        <title>FDA/CDC Antimicrobial Resistant Isolate Bank Genome Sequencing.</title>
        <authorList>
            <person name="Benahmed F.H."/>
            <person name="Lutgring J.D."/>
            <person name="Yoo B."/>
            <person name="Machado M."/>
            <person name="Brown A."/>
            <person name="McAllister G."/>
            <person name="Perry A."/>
            <person name="Halpin A.L."/>
            <person name="Vavikolanu K."/>
            <person name="Ott S."/>
            <person name="Zhao X."/>
            <person name="Tallon L.J."/>
            <person name="Sadzewicz L."/>
            <person name="Aluvathingal J."/>
            <person name="Nadendla S."/>
            <person name="Voskania-kordi A."/>
            <person name="Simonyan V."/>
            <person name="Patel J."/>
            <person name="Shawar R.M."/>
        </authorList>
    </citation>
    <scope>NUCLEOTIDE SEQUENCE [LARGE SCALE GENOMIC DNA]</scope>
    <source>
        <strain evidence="1 2">AR_0356</strain>
    </source>
</reference>
<name>A0A2R3IRC1_9PSED</name>